<name>A0ABD2QFR7_9PLAT</name>
<dbReference type="Proteomes" id="UP001626550">
    <property type="component" value="Unassembled WGS sequence"/>
</dbReference>
<evidence type="ECO:0000313" key="4">
    <source>
        <dbReference type="Proteomes" id="UP001626550"/>
    </source>
</evidence>
<gene>
    <name evidence="3" type="ORF">Ciccas_004127</name>
</gene>
<accession>A0ABD2QFR7</accession>
<sequence>MYLRPESGDKEPLYLAQLRSMLLDSEKQLAMPKPFAALVPEEEIRRKLIHDLSCLSGDNFIFAEKIYKALMADVLQSDPIRSLYLVEAEDDPACKRNSACFPPRFICPQDLPAFEDCLIIYTLALHHPAFSFEQQQRLFSRLLDMKAWLYASAFRISPLSPLHNHVRREHCSRRSESCNQPVRNYIRKKERKRASISLTNWPRSRYDEGPKPLMKVSTPVYYKRQPKPVSSNMSSHSEKGCASNRSVPRISLGRSFCEPLRRHSSASSHLSTPPSEDFSAANCYASDTSLRHNHGIRRGRSPTRKSFIPTSTLFVNAIPRPHFPVNPLPWTIVSTPNPCSFAFISIR</sequence>
<reference evidence="3 4" key="1">
    <citation type="submission" date="2024-11" db="EMBL/GenBank/DDBJ databases">
        <title>Adaptive evolution of stress response genes in parasites aligns with host niche diversity.</title>
        <authorList>
            <person name="Hahn C."/>
            <person name="Resl P."/>
        </authorList>
    </citation>
    <scope>NUCLEOTIDE SEQUENCE [LARGE SCALE GENOMIC DNA]</scope>
    <source>
        <strain evidence="3">EGGRZ-B1_66</strain>
        <tissue evidence="3">Body</tissue>
    </source>
</reference>
<feature type="region of interest" description="Disordered" evidence="1">
    <location>
        <begin position="225"/>
        <end position="244"/>
    </location>
</feature>
<feature type="domain" description="SMAUG/ZCCHC2-like PHAT" evidence="2">
    <location>
        <begin position="39"/>
        <end position="144"/>
    </location>
</feature>
<evidence type="ECO:0000259" key="2">
    <source>
        <dbReference type="Pfam" id="PF26034"/>
    </source>
</evidence>
<proteinExistence type="predicted"/>
<dbReference type="Pfam" id="PF26034">
    <property type="entry name" value="PHAT_SMAUG"/>
    <property type="match status" value="1"/>
</dbReference>
<comment type="caution">
    <text evidence="3">The sequence shown here is derived from an EMBL/GenBank/DDBJ whole genome shotgun (WGS) entry which is preliminary data.</text>
</comment>
<dbReference type="AlphaFoldDB" id="A0ABD2QFR7"/>
<dbReference type="InterPro" id="IPR058599">
    <property type="entry name" value="PHAT_Smg/ZCCHC2-like"/>
</dbReference>
<protein>
    <recommendedName>
        <fullName evidence="2">SMAUG/ZCCHC2-like PHAT domain-containing protein</fullName>
    </recommendedName>
</protein>
<evidence type="ECO:0000256" key="1">
    <source>
        <dbReference type="SAM" id="MobiDB-lite"/>
    </source>
</evidence>
<evidence type="ECO:0000313" key="3">
    <source>
        <dbReference type="EMBL" id="KAL3317211.1"/>
    </source>
</evidence>
<dbReference type="EMBL" id="JBJKFK010000413">
    <property type="protein sequence ID" value="KAL3317211.1"/>
    <property type="molecule type" value="Genomic_DNA"/>
</dbReference>
<keyword evidence="4" id="KW-1185">Reference proteome</keyword>
<organism evidence="3 4">
    <name type="scientific">Cichlidogyrus casuarinus</name>
    <dbReference type="NCBI Taxonomy" id="1844966"/>
    <lineage>
        <taxon>Eukaryota</taxon>
        <taxon>Metazoa</taxon>
        <taxon>Spiralia</taxon>
        <taxon>Lophotrochozoa</taxon>
        <taxon>Platyhelminthes</taxon>
        <taxon>Monogenea</taxon>
        <taxon>Monopisthocotylea</taxon>
        <taxon>Dactylogyridea</taxon>
        <taxon>Ancyrocephalidae</taxon>
        <taxon>Cichlidogyrus</taxon>
    </lineage>
</organism>